<evidence type="ECO:0000313" key="5">
    <source>
        <dbReference type="Proteomes" id="UP001634393"/>
    </source>
</evidence>
<sequence>MTVKGGTTPACAACKYQRRRCTPTCPLAPYFPANQPKMFQSVHRLFGVSNITKTLKSLQTKDQKEDAMKSIIFEAEMREKHPVHGCYGVTLQLHHHLNFALEELQCVYAQLAACREQMNKQMDSWDSSNLEFGTCSSADPNQFFVNESSNGFNGEYLDNNMARPLLGLDPCSDIVSHNTLSALQHQMEVFSIQQERELLGYEGVPFNTTADDRQSYIENKEACESCSETSQKDTTQAQSMEHVSQSELRSAAAGFSLTTVN</sequence>
<evidence type="ECO:0000313" key="4">
    <source>
        <dbReference type="EMBL" id="KAL3813337.1"/>
    </source>
</evidence>
<evidence type="ECO:0000259" key="3">
    <source>
        <dbReference type="PROSITE" id="PS50891"/>
    </source>
</evidence>
<evidence type="ECO:0000256" key="1">
    <source>
        <dbReference type="ARBA" id="ARBA00005474"/>
    </source>
</evidence>
<dbReference type="AlphaFoldDB" id="A0ABD3RMB0"/>
<gene>
    <name evidence="4" type="ORF">ACJIZ3_014605</name>
</gene>
<proteinExistence type="inferred from homology"/>
<dbReference type="PANTHER" id="PTHR31301:SF21">
    <property type="entry name" value="LOB DOMAIN-CONTAINING PROTEIN 27-RELATED"/>
    <property type="match status" value="1"/>
</dbReference>
<dbReference type="Proteomes" id="UP001634393">
    <property type="component" value="Unassembled WGS sequence"/>
</dbReference>
<comment type="caution">
    <text evidence="4">The sequence shown here is derived from an EMBL/GenBank/DDBJ whole genome shotgun (WGS) entry which is preliminary data.</text>
</comment>
<feature type="domain" description="LOB" evidence="3">
    <location>
        <begin position="9"/>
        <end position="111"/>
    </location>
</feature>
<keyword evidence="5" id="KW-1185">Reference proteome</keyword>
<organism evidence="4 5">
    <name type="scientific">Penstemon smallii</name>
    <dbReference type="NCBI Taxonomy" id="265156"/>
    <lineage>
        <taxon>Eukaryota</taxon>
        <taxon>Viridiplantae</taxon>
        <taxon>Streptophyta</taxon>
        <taxon>Embryophyta</taxon>
        <taxon>Tracheophyta</taxon>
        <taxon>Spermatophyta</taxon>
        <taxon>Magnoliopsida</taxon>
        <taxon>eudicotyledons</taxon>
        <taxon>Gunneridae</taxon>
        <taxon>Pentapetalae</taxon>
        <taxon>asterids</taxon>
        <taxon>lamiids</taxon>
        <taxon>Lamiales</taxon>
        <taxon>Plantaginaceae</taxon>
        <taxon>Cheloneae</taxon>
        <taxon>Penstemon</taxon>
    </lineage>
</organism>
<evidence type="ECO:0000256" key="2">
    <source>
        <dbReference type="SAM" id="MobiDB-lite"/>
    </source>
</evidence>
<name>A0ABD3RMB0_9LAMI</name>
<accession>A0ABD3RMB0</accession>
<protein>
    <recommendedName>
        <fullName evidence="3">LOB domain-containing protein</fullName>
    </recommendedName>
</protein>
<comment type="similarity">
    <text evidence="1">Belongs to the LOB domain-containing protein family.</text>
</comment>
<dbReference type="PROSITE" id="PS50891">
    <property type="entry name" value="LOB"/>
    <property type="match status" value="1"/>
</dbReference>
<feature type="region of interest" description="Disordered" evidence="2">
    <location>
        <begin position="226"/>
        <end position="247"/>
    </location>
</feature>
<dbReference type="InterPro" id="IPR004883">
    <property type="entry name" value="LOB"/>
</dbReference>
<dbReference type="Pfam" id="PF03195">
    <property type="entry name" value="LOB"/>
    <property type="match status" value="1"/>
</dbReference>
<dbReference type="EMBL" id="JBJXBP010000008">
    <property type="protein sequence ID" value="KAL3813337.1"/>
    <property type="molecule type" value="Genomic_DNA"/>
</dbReference>
<dbReference type="PANTHER" id="PTHR31301">
    <property type="entry name" value="LOB DOMAIN-CONTAINING PROTEIN 4-RELATED"/>
    <property type="match status" value="1"/>
</dbReference>
<reference evidence="4 5" key="1">
    <citation type="submission" date="2024-12" db="EMBL/GenBank/DDBJ databases">
        <title>The unique morphological basis and parallel evolutionary history of personate flowers in Penstemon.</title>
        <authorList>
            <person name="Depatie T.H."/>
            <person name="Wessinger C.A."/>
        </authorList>
    </citation>
    <scope>NUCLEOTIDE SEQUENCE [LARGE SCALE GENOMIC DNA]</scope>
    <source>
        <strain evidence="4">WTNN_2</strain>
        <tissue evidence="4">Leaf</tissue>
    </source>
</reference>